<evidence type="ECO:0000256" key="4">
    <source>
        <dbReference type="ARBA" id="ARBA00012437"/>
    </source>
</evidence>
<dbReference type="InterPro" id="IPR010325">
    <property type="entry name" value="Rhamnogal_lyase"/>
</dbReference>
<dbReference type="Gene3D" id="2.60.40.1120">
    <property type="entry name" value="Carboxypeptidase-like, regulatory domain"/>
    <property type="match status" value="2"/>
</dbReference>
<evidence type="ECO:0000256" key="6">
    <source>
        <dbReference type="ARBA" id="ARBA00022729"/>
    </source>
</evidence>
<dbReference type="GO" id="GO:0030246">
    <property type="term" value="F:carbohydrate binding"/>
    <property type="evidence" value="ECO:0007669"/>
    <property type="project" value="InterPro"/>
</dbReference>
<dbReference type="Pfam" id="PF06045">
    <property type="entry name" value="Rhamnogal_lyase"/>
    <property type="match status" value="2"/>
</dbReference>
<evidence type="ECO:0000256" key="3">
    <source>
        <dbReference type="ARBA" id="ARBA00010418"/>
    </source>
</evidence>
<feature type="domain" description="Rhamnogalacturonan lyase" evidence="8">
    <location>
        <begin position="442"/>
        <end position="624"/>
    </location>
</feature>
<accession>A0A8S1ZCU3</accession>
<feature type="domain" description="Rhamnogalacturonan lyase" evidence="9">
    <location>
        <begin position="1001"/>
        <end position="1073"/>
    </location>
</feature>
<dbReference type="InterPro" id="IPR029413">
    <property type="entry name" value="RG-lyase_II"/>
</dbReference>
<dbReference type="InterPro" id="IPR011013">
    <property type="entry name" value="Gal_mutarotase_sf_dom"/>
</dbReference>
<dbReference type="EC" id="4.2.2.23" evidence="4"/>
<dbReference type="GO" id="GO:0005576">
    <property type="term" value="C:extracellular region"/>
    <property type="evidence" value="ECO:0007669"/>
    <property type="project" value="UniProtKB-SubCell"/>
</dbReference>
<dbReference type="Gene3D" id="2.60.120.260">
    <property type="entry name" value="Galactose-binding domain-like"/>
    <property type="match status" value="2"/>
</dbReference>
<comment type="catalytic activity">
    <reaction evidence="1">
        <text>Endotype eliminative cleavage of L-alpha-rhamnopyranosyl-(1-&gt;4)-alpha-D-galactopyranosyluronic acid bonds of rhamnogalacturonan I domains in ramified hairy regions of pectin leaving L-rhamnopyranose at the reducing end and 4-deoxy-4,5-unsaturated D-galactopyranosyluronic acid at the non-reducing end.</text>
        <dbReference type="EC" id="4.2.2.23"/>
    </reaction>
</comment>
<dbReference type="PANTHER" id="PTHR32018:SF1">
    <property type="entry name" value="RHAMNOGALACTURONAN ENDOLYASE"/>
    <property type="match status" value="1"/>
</dbReference>
<dbReference type="SUPFAM" id="SSF49785">
    <property type="entry name" value="Galactose-binding domain-like"/>
    <property type="match status" value="2"/>
</dbReference>
<comment type="similarity">
    <text evidence="3">Belongs to the polysaccharide lyase 4 family.</text>
</comment>
<evidence type="ECO:0000259" key="8">
    <source>
        <dbReference type="Pfam" id="PF14683"/>
    </source>
</evidence>
<feature type="domain" description="Rhamnogalacturonan lyase" evidence="9">
    <location>
        <begin position="358"/>
        <end position="427"/>
    </location>
</feature>
<dbReference type="SUPFAM" id="SSF49452">
    <property type="entry name" value="Starch-binding domain-like"/>
    <property type="match status" value="2"/>
</dbReference>
<dbReference type="InterPro" id="IPR051850">
    <property type="entry name" value="Polysacch_Lyase_4"/>
</dbReference>
<dbReference type="PANTHER" id="PTHR32018">
    <property type="entry name" value="RHAMNOGALACTURONATE LYASE FAMILY PROTEIN"/>
    <property type="match status" value="1"/>
</dbReference>
<dbReference type="InterPro" id="IPR014718">
    <property type="entry name" value="GH-type_carb-bd"/>
</dbReference>
<dbReference type="Proteomes" id="UP000682877">
    <property type="component" value="Chromosome 1"/>
</dbReference>
<evidence type="ECO:0000256" key="1">
    <source>
        <dbReference type="ARBA" id="ARBA00001324"/>
    </source>
</evidence>
<keyword evidence="5" id="KW-0964">Secreted</keyword>
<dbReference type="InterPro" id="IPR013784">
    <property type="entry name" value="Carb-bd-like_fold"/>
</dbReference>
<gene>
    <name evidence="10" type="ORF">AARE701A_LOCUS781</name>
</gene>
<organism evidence="10 11">
    <name type="scientific">Arabidopsis arenosa</name>
    <name type="common">Sand rock-cress</name>
    <name type="synonym">Cardaminopsis arenosa</name>
    <dbReference type="NCBI Taxonomy" id="38785"/>
    <lineage>
        <taxon>Eukaryota</taxon>
        <taxon>Viridiplantae</taxon>
        <taxon>Streptophyta</taxon>
        <taxon>Embryophyta</taxon>
        <taxon>Tracheophyta</taxon>
        <taxon>Spermatophyta</taxon>
        <taxon>Magnoliopsida</taxon>
        <taxon>eudicotyledons</taxon>
        <taxon>Gunneridae</taxon>
        <taxon>Pentapetalae</taxon>
        <taxon>rosids</taxon>
        <taxon>malvids</taxon>
        <taxon>Brassicales</taxon>
        <taxon>Brassicaceae</taxon>
        <taxon>Camelineae</taxon>
        <taxon>Arabidopsis</taxon>
    </lineage>
</organism>
<evidence type="ECO:0000256" key="2">
    <source>
        <dbReference type="ARBA" id="ARBA00004613"/>
    </source>
</evidence>
<dbReference type="GO" id="GO:0102210">
    <property type="term" value="F:rhamnogalacturonan endolyase activity"/>
    <property type="evidence" value="ECO:0007669"/>
    <property type="project" value="UniProtKB-EC"/>
</dbReference>
<sequence length="1289" mass="147702">MSSVKLQLHDKGNHVVMDNGIARVTLSKPDGIVTGIEYNGIDNLLEVLNEEVNRGYWDLVWGGAGTAGGFDVIKGTNFEVIMKNEEQIELSFTRKWDPSQEGKAVPLNIDKRFVMLRGSSGFYTYATYEHLKEWPAFSLAETRIAFKLRKEKFHYMAVTDDRQRFMPLPDDRLPDRGQALAYPEAVLLVNPLEPQFKGEVDDKYQYSCENKDITVHGWICTEQPSVGFWLITPSHEYRTGGPQKQNLTSHVGPTALSVFMSAHYTGEDLVPKFSEGEAWKKVFGPVFVYLNSSTDDDNDPLWLWQDAKSQMNVEAESWPYSFPASDDYVKTEQRGNVVGRLLVQDRYVDKDFIAANRGYIGLAVPGAAGSWQRECKEYQFWTRTDEEGFFYISGIRPGQYNLYAWIPGFIGDYKYDDIITITSGCYIYVEDLVYQPPRNGATLWEIGFPDRSAAEFYVPDPNPKYINKLYQNHPDRFRQYGLWERYAELYPDKDLVYVVGSSDYRKDWFYAQVTRKKDSKTYQGTTWQIKFELKNIDKNHSYTLRVAIASATFSELQIRVNDANASPLFTSGLIGRDNSIARHGIHGLYWLFNVEVAGSKLLEGENTLFLTQPRSTSPFQGLIIQTPDQLLNVAFCQNQTPEPESTQVLQLHYQDRYVVIENGIFQLTLSNPEGFVTGIRYNGIENVLAYTGKEYDRGYWDLVWNFPGKKAKKTKGTLDRIEATKMEVITQNDEQIELSFSRTWNTSSTTAVPVNIDKRFVMLRNSSGFYSYAIFERLQGWPAVELDNMRLVFKLNKDKFHYMAISDDRQRYMPLPDDRIPPRGQPLAYPEAVQLLDPIEPDFKGEVDDKYEYSMESKDIKVHGWISTNDSVGFWQITPSNEFRSAGPLKQFLGSHVGPTNLAIFHSTHYVGAELIMSFKNGEAWKKVFGPVFIYLNSFPKGVDPLLLWHEAKNQTTIEEEKWPYNFTASDDFPASDQRGSVSGRLLVRDRFISSEDIPANGSYVGLAVPGDVGSWQRECKGYQFWSKADENGSFSINNVRSGRYNLYAFAPGFIGDYHNDTVFDISPGSKISLGDLVYEPPRDGSTLWEIGVPDRSAAEFYIPDPNPSFVNKLYLNHSDKFRQYGLWERYSELYPDEDMVYNVDVDDYSKKWFFMQVTRKHANGGYNGTTWQIRFQFDDKMKNLTGNFKLRIALATSNVAELQVRVNDLSADPPLFTTEQIGRDNTIARHGIHGLYWLYNVNVPAASLHLGNNTIYLTQPLATSPFQGLMYDYIRLEYPDSINYITRS</sequence>
<dbReference type="GO" id="GO:0005975">
    <property type="term" value="P:carbohydrate metabolic process"/>
    <property type="evidence" value="ECO:0007669"/>
    <property type="project" value="InterPro"/>
</dbReference>
<evidence type="ECO:0000259" key="9">
    <source>
        <dbReference type="Pfam" id="PF14686"/>
    </source>
</evidence>
<evidence type="ECO:0000256" key="7">
    <source>
        <dbReference type="ARBA" id="ARBA00023239"/>
    </source>
</evidence>
<dbReference type="FunFam" id="2.60.40.1120:FF:000033">
    <property type="entry name" value="Rhamnogalacturonate lyase B"/>
    <property type="match status" value="2"/>
</dbReference>
<dbReference type="SUPFAM" id="SSF74650">
    <property type="entry name" value="Galactose mutarotase-like"/>
    <property type="match status" value="2"/>
</dbReference>
<evidence type="ECO:0000256" key="5">
    <source>
        <dbReference type="ARBA" id="ARBA00022525"/>
    </source>
</evidence>
<evidence type="ECO:0000313" key="11">
    <source>
        <dbReference type="Proteomes" id="UP000682877"/>
    </source>
</evidence>
<keyword evidence="11" id="KW-1185">Reference proteome</keyword>
<evidence type="ECO:0000313" key="10">
    <source>
        <dbReference type="EMBL" id="CAE5957038.1"/>
    </source>
</evidence>
<feature type="domain" description="Rhamnogalacturonan lyase" evidence="8">
    <location>
        <begin position="1087"/>
        <end position="1277"/>
    </location>
</feature>
<dbReference type="EMBL" id="LR999451">
    <property type="protein sequence ID" value="CAE5957038.1"/>
    <property type="molecule type" value="Genomic_DNA"/>
</dbReference>
<dbReference type="Pfam" id="PF14683">
    <property type="entry name" value="CBM-like"/>
    <property type="match status" value="2"/>
</dbReference>
<proteinExistence type="inferred from homology"/>
<keyword evidence="6" id="KW-0732">Signal</keyword>
<dbReference type="Gene3D" id="2.70.98.10">
    <property type="match status" value="2"/>
</dbReference>
<protein>
    <recommendedName>
        <fullName evidence="4">rhamnogalacturonan endolyase</fullName>
        <ecNumber evidence="4">4.2.2.23</ecNumber>
    </recommendedName>
</protein>
<dbReference type="CDD" id="cd10316">
    <property type="entry name" value="RGL4_M"/>
    <property type="match status" value="2"/>
</dbReference>
<dbReference type="Pfam" id="PF14686">
    <property type="entry name" value="fn3_3"/>
    <property type="match status" value="2"/>
</dbReference>
<dbReference type="InterPro" id="IPR008979">
    <property type="entry name" value="Galactose-bd-like_sf"/>
</dbReference>
<dbReference type="CDD" id="cd10320">
    <property type="entry name" value="RGL4_N"/>
    <property type="match status" value="2"/>
</dbReference>
<dbReference type="CDD" id="cd10317">
    <property type="entry name" value="RGL4_C"/>
    <property type="match status" value="2"/>
</dbReference>
<comment type="subcellular location">
    <subcellularLocation>
        <location evidence="2">Secreted</location>
    </subcellularLocation>
</comment>
<reference evidence="10" key="1">
    <citation type="submission" date="2021-01" db="EMBL/GenBank/DDBJ databases">
        <authorList>
            <person name="Bezrukov I."/>
        </authorList>
    </citation>
    <scope>NUCLEOTIDE SEQUENCE</scope>
</reference>
<dbReference type="InterPro" id="IPR029411">
    <property type="entry name" value="RG-lyase_III"/>
</dbReference>
<name>A0A8S1ZCU3_ARAAE</name>
<keyword evidence="7" id="KW-0456">Lyase</keyword>